<reference evidence="2 3" key="1">
    <citation type="submission" date="2020-03" db="EMBL/GenBank/DDBJ databases">
        <title>Dissostichus mawsoni Genome sequencing and assembly.</title>
        <authorList>
            <person name="Park H."/>
        </authorList>
    </citation>
    <scope>NUCLEOTIDE SEQUENCE [LARGE SCALE GENOMIC DNA]</scope>
    <source>
        <strain evidence="2">DM0001</strain>
        <tissue evidence="2">Muscle</tissue>
    </source>
</reference>
<feature type="domain" description="VWFA" evidence="1">
    <location>
        <begin position="4"/>
        <end position="170"/>
    </location>
</feature>
<dbReference type="SMART" id="SM00327">
    <property type="entry name" value="VWA"/>
    <property type="match status" value="1"/>
</dbReference>
<sequence>MEADLYFLVDSSWSIGEENFGNVRQFVCSLTQSVHQVGGERFKFALVTYTQQLPNNTGSPGTRQGHAVPWGGTRTGFGQDYLIRTQLTSASGSRAADGASKVVVVLTEGLSQDYVAEPAQVLRLAGVEVLAVGVQDSVDSELREMGSQPHNTHIFSVDTFMTLRNIIQDLVVGLCDAVTCSGGGGVLWQTRPPWLEEGQVMKWDQCHYHY</sequence>
<dbReference type="PANTHER" id="PTHR24020:SF84">
    <property type="entry name" value="VWFA DOMAIN-CONTAINING PROTEIN"/>
    <property type="match status" value="1"/>
</dbReference>
<dbReference type="PRINTS" id="PR00453">
    <property type="entry name" value="VWFADOMAIN"/>
</dbReference>
<dbReference type="EMBL" id="JAAKFY010000018">
    <property type="protein sequence ID" value="KAF3842641.1"/>
    <property type="molecule type" value="Genomic_DNA"/>
</dbReference>
<protein>
    <recommendedName>
        <fullName evidence="1">VWFA domain-containing protein</fullName>
    </recommendedName>
</protein>
<dbReference type="InterPro" id="IPR036465">
    <property type="entry name" value="vWFA_dom_sf"/>
</dbReference>
<dbReference type="SUPFAM" id="SSF53300">
    <property type="entry name" value="vWA-like"/>
    <property type="match status" value="1"/>
</dbReference>
<comment type="caution">
    <text evidence="2">The sequence shown here is derived from an EMBL/GenBank/DDBJ whole genome shotgun (WGS) entry which is preliminary data.</text>
</comment>
<dbReference type="InterPro" id="IPR002035">
    <property type="entry name" value="VWF_A"/>
</dbReference>
<evidence type="ECO:0000259" key="1">
    <source>
        <dbReference type="PROSITE" id="PS50234"/>
    </source>
</evidence>
<name>A0A7J5Y0N3_DISMA</name>
<dbReference type="PANTHER" id="PTHR24020">
    <property type="entry name" value="COLLAGEN ALPHA"/>
    <property type="match status" value="1"/>
</dbReference>
<dbReference type="AlphaFoldDB" id="A0A7J5Y0N3"/>
<dbReference type="Gene3D" id="3.40.50.410">
    <property type="entry name" value="von Willebrand factor, type A domain"/>
    <property type="match status" value="1"/>
</dbReference>
<dbReference type="InterPro" id="IPR050525">
    <property type="entry name" value="ECM_Assembly_Org"/>
</dbReference>
<dbReference type="OrthoDB" id="6132182at2759"/>
<gene>
    <name evidence="2" type="ORF">F7725_001490</name>
</gene>
<dbReference type="PROSITE" id="PS50234">
    <property type="entry name" value="VWFA"/>
    <property type="match status" value="1"/>
</dbReference>
<evidence type="ECO:0000313" key="3">
    <source>
        <dbReference type="Proteomes" id="UP000518266"/>
    </source>
</evidence>
<keyword evidence="3" id="KW-1185">Reference proteome</keyword>
<evidence type="ECO:0000313" key="2">
    <source>
        <dbReference type="EMBL" id="KAF3842641.1"/>
    </source>
</evidence>
<accession>A0A7J5Y0N3</accession>
<proteinExistence type="predicted"/>
<dbReference type="Pfam" id="PF00092">
    <property type="entry name" value="VWA"/>
    <property type="match status" value="2"/>
</dbReference>
<dbReference type="Proteomes" id="UP000518266">
    <property type="component" value="Unassembled WGS sequence"/>
</dbReference>
<organism evidence="2 3">
    <name type="scientific">Dissostichus mawsoni</name>
    <name type="common">Antarctic cod</name>
    <dbReference type="NCBI Taxonomy" id="36200"/>
    <lineage>
        <taxon>Eukaryota</taxon>
        <taxon>Metazoa</taxon>
        <taxon>Chordata</taxon>
        <taxon>Craniata</taxon>
        <taxon>Vertebrata</taxon>
        <taxon>Euteleostomi</taxon>
        <taxon>Actinopterygii</taxon>
        <taxon>Neopterygii</taxon>
        <taxon>Teleostei</taxon>
        <taxon>Neoteleostei</taxon>
        <taxon>Acanthomorphata</taxon>
        <taxon>Eupercaria</taxon>
        <taxon>Perciformes</taxon>
        <taxon>Notothenioidei</taxon>
        <taxon>Nototheniidae</taxon>
        <taxon>Dissostichus</taxon>
    </lineage>
</organism>